<reference evidence="1 2" key="1">
    <citation type="submission" date="2018-05" db="EMBL/GenBank/DDBJ databases">
        <title>Characterization Of A New Bacterial Virus From Orangutan (Pongo pygmaeus).</title>
        <authorList>
            <person name="Ahmad Hisham U.B."/>
            <person name="Ramli N.A."/>
            <person name="Mohamad Zawawi N.A."/>
            <person name="Mat Arip Y."/>
        </authorList>
    </citation>
    <scope>NUCLEOTIDE SEQUENCE [LARGE SCALE GENOMIC DNA]</scope>
</reference>
<reference evidence="2" key="2">
    <citation type="submission" date="2018-05" db="EMBL/GenBank/DDBJ databases">
        <title>Genome Assembly Of Bacteriophage Specific To Escherichia coli 0157:H7.</title>
        <authorList>
            <person name="Ahmad Hisham U.B."/>
            <person name="Ramli N.A."/>
            <person name="Mohamad Zawawi N.A."/>
            <person name="Mat Arip Y."/>
        </authorList>
    </citation>
    <scope>NUCLEOTIDE SEQUENCE [LARGE SCALE GENOMIC DNA]</scope>
</reference>
<evidence type="ECO:0000313" key="1">
    <source>
        <dbReference type="EMBL" id="AXC36642.1"/>
    </source>
</evidence>
<evidence type="ECO:0000313" key="2">
    <source>
        <dbReference type="Proteomes" id="UP000252104"/>
    </source>
</evidence>
<name>A0A2Z5HAW2_9CAUD</name>
<dbReference type="Proteomes" id="UP000252104">
    <property type="component" value="Segment"/>
</dbReference>
<sequence>MKAKDLIKILKQYPEAEVLFKQYVGVEIITDVKNADLYKQGTFIDHRIQYKCKTDTIYLSTDE</sequence>
<protein>
    <submittedName>
        <fullName evidence="1">Uncharacterized protein</fullName>
    </submittedName>
</protein>
<dbReference type="EMBL" id="MH383160">
    <property type="protein sequence ID" value="AXC36642.1"/>
    <property type="molecule type" value="Genomic_DNA"/>
</dbReference>
<organism evidence="1 2">
    <name type="scientific">Escherichia phage UB</name>
    <dbReference type="NCBI Taxonomy" id="2268588"/>
    <lineage>
        <taxon>Viruses</taxon>
        <taxon>Duplodnaviria</taxon>
        <taxon>Heunggongvirae</taxon>
        <taxon>Uroviricota</taxon>
        <taxon>Caudoviricetes</taxon>
        <taxon>Asteriusvirus</taxon>
        <taxon>Asteriusvirus PBECO4</taxon>
    </lineage>
</organism>
<accession>A0A2Z5HAW2</accession>
<proteinExistence type="predicted"/>